<accession>A0A444VWQ5</accession>
<organism evidence="1 2">
    <name type="scientific">Flavobacterium anhuiense</name>
    <dbReference type="NCBI Taxonomy" id="459526"/>
    <lineage>
        <taxon>Bacteria</taxon>
        <taxon>Pseudomonadati</taxon>
        <taxon>Bacteroidota</taxon>
        <taxon>Flavobacteriia</taxon>
        <taxon>Flavobacteriales</taxon>
        <taxon>Flavobacteriaceae</taxon>
        <taxon>Flavobacterium</taxon>
    </lineage>
</organism>
<dbReference type="AlphaFoldDB" id="A0A444VWQ5"/>
<evidence type="ECO:0000313" key="2">
    <source>
        <dbReference type="Proteomes" id="UP000290433"/>
    </source>
</evidence>
<proteinExistence type="predicted"/>
<comment type="caution">
    <text evidence="1">The sequence shown here is derived from an EMBL/GenBank/DDBJ whole genome shotgun (WGS) entry which is preliminary data.</text>
</comment>
<evidence type="ECO:0000313" key="1">
    <source>
        <dbReference type="EMBL" id="RYJ37976.1"/>
    </source>
</evidence>
<dbReference type="Proteomes" id="UP000290433">
    <property type="component" value="Unassembled WGS sequence"/>
</dbReference>
<reference evidence="1 2" key="1">
    <citation type="submission" date="2014-12" db="EMBL/GenBank/DDBJ databases">
        <title>Genome sequence of Flavobacterium anhuiense RCM74.</title>
        <authorList>
            <person name="Kim J.F."/>
            <person name="Song J.Y."/>
            <person name="Kwak M.-J."/>
            <person name="Lee S.-W."/>
        </authorList>
    </citation>
    <scope>NUCLEOTIDE SEQUENCE [LARGE SCALE GENOMIC DNA]</scope>
    <source>
        <strain evidence="1 2">RCM74</strain>
    </source>
</reference>
<dbReference type="EMBL" id="JUIV01000011">
    <property type="protein sequence ID" value="RYJ37976.1"/>
    <property type="molecule type" value="Genomic_DNA"/>
</dbReference>
<sequence length="45" mass="5275">MIAKDLKSPTINKYVLKQQCCFLNFNLKIPNSKFQAKIYILKSKI</sequence>
<gene>
    <name evidence="1" type="ORF">NU08_2879</name>
</gene>
<name>A0A444VWQ5_9FLAO</name>
<protein>
    <submittedName>
        <fullName evidence="1">Uncharacterized protein</fullName>
    </submittedName>
</protein>